<dbReference type="SMART" id="SM00342">
    <property type="entry name" value="HTH_ARAC"/>
    <property type="match status" value="1"/>
</dbReference>
<dbReference type="SUPFAM" id="SSF46689">
    <property type="entry name" value="Homeodomain-like"/>
    <property type="match status" value="1"/>
</dbReference>
<dbReference type="AlphaFoldDB" id="A0A1K2ICT5"/>
<dbReference type="PROSITE" id="PS01124">
    <property type="entry name" value="HTH_ARAC_FAMILY_2"/>
    <property type="match status" value="1"/>
</dbReference>
<gene>
    <name evidence="5" type="ORF">SAMN05428642_101360</name>
</gene>
<name>A0A1K2ICT5_9FLAO</name>
<dbReference type="STRING" id="369401.SAMN05428642_101360"/>
<dbReference type="PANTHER" id="PTHR47893">
    <property type="entry name" value="REGULATORY PROTEIN PCHR"/>
    <property type="match status" value="1"/>
</dbReference>
<evidence type="ECO:0000313" key="5">
    <source>
        <dbReference type="EMBL" id="SFZ89523.1"/>
    </source>
</evidence>
<dbReference type="InterPro" id="IPR018060">
    <property type="entry name" value="HTH_AraC"/>
</dbReference>
<protein>
    <submittedName>
        <fullName evidence="5">AraC-type DNA-binding protein</fullName>
    </submittedName>
</protein>
<keyword evidence="1" id="KW-0805">Transcription regulation</keyword>
<dbReference type="GO" id="GO:0003700">
    <property type="term" value="F:DNA-binding transcription factor activity"/>
    <property type="evidence" value="ECO:0007669"/>
    <property type="project" value="InterPro"/>
</dbReference>
<dbReference type="PROSITE" id="PS00041">
    <property type="entry name" value="HTH_ARAC_FAMILY_1"/>
    <property type="match status" value="1"/>
</dbReference>
<dbReference type="GO" id="GO:0043565">
    <property type="term" value="F:sequence-specific DNA binding"/>
    <property type="evidence" value="ECO:0007669"/>
    <property type="project" value="InterPro"/>
</dbReference>
<dbReference type="Gene3D" id="1.10.10.60">
    <property type="entry name" value="Homeodomain-like"/>
    <property type="match status" value="1"/>
</dbReference>
<sequence length="312" mass="35694">MLLEMASGNFFYRLERTDKNDNLESISISLNMLAEEIQGILLHQGYANSNNLMVEIIQMSFILDDKGYIDMVTQQSCNILSLSHSELIGLPITSILDNPSKMTWEAIYRLQKDNIFFSSSAMLTFKTQGSLAIPKACYITTFTDKNKAQTKTLVSAIHHASNDTMMDQELKTHIQGLSKTQSLSTKTLPKAETKQKPKLSFDDIRKIRKGHETILNNLEKDLPSLKEFALQLGTNEFKLKYGFRELYGTSVFKFLLDERLRKSKMMIQYSDQALKTIAHKTGFKSMPHFSRAFKKRFGYAPSELRKKLSKTD</sequence>
<dbReference type="PRINTS" id="PR00032">
    <property type="entry name" value="HTHARAC"/>
</dbReference>
<feature type="domain" description="HTH araC/xylS-type" evidence="4">
    <location>
        <begin position="208"/>
        <end position="307"/>
    </location>
</feature>
<dbReference type="InterPro" id="IPR053142">
    <property type="entry name" value="PchR_regulatory_protein"/>
</dbReference>
<dbReference type="EMBL" id="FPKV01000001">
    <property type="protein sequence ID" value="SFZ89523.1"/>
    <property type="molecule type" value="Genomic_DNA"/>
</dbReference>
<accession>A0A1K2ICT5</accession>
<evidence type="ECO:0000313" key="6">
    <source>
        <dbReference type="Proteomes" id="UP000182544"/>
    </source>
</evidence>
<keyword evidence="6" id="KW-1185">Reference proteome</keyword>
<dbReference type="Pfam" id="PF12833">
    <property type="entry name" value="HTH_18"/>
    <property type="match status" value="1"/>
</dbReference>
<organism evidence="5 6">
    <name type="scientific">Flaviramulus basaltis</name>
    <dbReference type="NCBI Taxonomy" id="369401"/>
    <lineage>
        <taxon>Bacteria</taxon>
        <taxon>Pseudomonadati</taxon>
        <taxon>Bacteroidota</taxon>
        <taxon>Flavobacteriia</taxon>
        <taxon>Flavobacteriales</taxon>
        <taxon>Flavobacteriaceae</taxon>
        <taxon>Flaviramulus</taxon>
    </lineage>
</organism>
<reference evidence="5 6" key="1">
    <citation type="submission" date="2016-10" db="EMBL/GenBank/DDBJ databases">
        <authorList>
            <person name="de Groot N.N."/>
        </authorList>
    </citation>
    <scope>NUCLEOTIDE SEQUENCE [LARGE SCALE GENOMIC DNA]</scope>
    <source>
        <strain evidence="5 6">DSM 18180</strain>
    </source>
</reference>
<evidence type="ECO:0000256" key="1">
    <source>
        <dbReference type="ARBA" id="ARBA00023015"/>
    </source>
</evidence>
<evidence type="ECO:0000256" key="2">
    <source>
        <dbReference type="ARBA" id="ARBA00023125"/>
    </source>
</evidence>
<keyword evidence="2 5" id="KW-0238">DNA-binding</keyword>
<evidence type="ECO:0000259" key="4">
    <source>
        <dbReference type="PROSITE" id="PS01124"/>
    </source>
</evidence>
<dbReference type="Proteomes" id="UP000182544">
    <property type="component" value="Unassembled WGS sequence"/>
</dbReference>
<dbReference type="InterPro" id="IPR009057">
    <property type="entry name" value="Homeodomain-like_sf"/>
</dbReference>
<dbReference type="PANTHER" id="PTHR47893:SF1">
    <property type="entry name" value="REGULATORY PROTEIN PCHR"/>
    <property type="match status" value="1"/>
</dbReference>
<keyword evidence="3" id="KW-0804">Transcription</keyword>
<dbReference type="InterPro" id="IPR018062">
    <property type="entry name" value="HTH_AraC-typ_CS"/>
</dbReference>
<evidence type="ECO:0000256" key="3">
    <source>
        <dbReference type="ARBA" id="ARBA00023163"/>
    </source>
</evidence>
<dbReference type="InterPro" id="IPR020449">
    <property type="entry name" value="Tscrpt_reg_AraC-type_HTH"/>
</dbReference>
<proteinExistence type="predicted"/>